<proteinExistence type="predicted"/>
<dbReference type="RefSeq" id="WP_146323971.1">
    <property type="nucleotide sequence ID" value="NZ_BAABLR010000007.1"/>
</dbReference>
<dbReference type="InterPro" id="IPR051606">
    <property type="entry name" value="Polyketide_Oxido-like"/>
</dbReference>
<protein>
    <submittedName>
        <fullName evidence="2">NAD(P)-dependent oxidoreductase</fullName>
    </submittedName>
</protein>
<evidence type="ECO:0000313" key="2">
    <source>
        <dbReference type="EMBL" id="TWT26695.1"/>
    </source>
</evidence>
<dbReference type="SUPFAM" id="SSF51735">
    <property type="entry name" value="NAD(P)-binding Rossmann-fold domains"/>
    <property type="match status" value="1"/>
</dbReference>
<reference evidence="2 3" key="1">
    <citation type="submission" date="2019-08" db="EMBL/GenBank/DDBJ databases">
        <authorList>
            <person name="Lei W."/>
        </authorList>
    </citation>
    <scope>NUCLEOTIDE SEQUENCE [LARGE SCALE GENOMIC DNA]</scope>
    <source>
        <strain evidence="2 3">CCUG 58627</strain>
    </source>
</reference>
<dbReference type="Gene3D" id="3.40.50.720">
    <property type="entry name" value="NAD(P)-binding Rossmann-like Domain"/>
    <property type="match status" value="1"/>
</dbReference>
<feature type="domain" description="NAD(P)-binding" evidence="1">
    <location>
        <begin position="7"/>
        <end position="191"/>
    </location>
</feature>
<name>A0A5C5UMU4_9CORY</name>
<dbReference type="InterPro" id="IPR036291">
    <property type="entry name" value="NAD(P)-bd_dom_sf"/>
</dbReference>
<organism evidence="2 3">
    <name type="scientific">Corynebacterium canis</name>
    <dbReference type="NCBI Taxonomy" id="679663"/>
    <lineage>
        <taxon>Bacteria</taxon>
        <taxon>Bacillati</taxon>
        <taxon>Actinomycetota</taxon>
        <taxon>Actinomycetes</taxon>
        <taxon>Mycobacteriales</taxon>
        <taxon>Corynebacteriaceae</taxon>
        <taxon>Corynebacterium</taxon>
    </lineage>
</organism>
<sequence>MNIAVIGANGAVGSLVLQEAIARGHEVTAITRSPIDRDGARNIVRDVFELQAEDLTGIDVIVDAFGAYDTERLPQHKSHLVHLEDVLSPSQRLIVVGSAGGLFADESRTTRVLETPEMPQQFKPLALAMLDAFRYLRDQSAINWTYVSPPLDFRPDGPRTGTYQLGDDVLRLSANGESTVSYADYAIAILDEAELPADQQHRRQRVGVVDV</sequence>
<dbReference type="EMBL" id="VOHM01000007">
    <property type="protein sequence ID" value="TWT26695.1"/>
    <property type="molecule type" value="Genomic_DNA"/>
</dbReference>
<dbReference type="PANTHER" id="PTHR43355">
    <property type="entry name" value="FLAVIN REDUCTASE (NADPH)"/>
    <property type="match status" value="1"/>
</dbReference>
<gene>
    <name evidence="2" type="ORF">FRX94_04690</name>
</gene>
<dbReference type="Pfam" id="PF13460">
    <property type="entry name" value="NAD_binding_10"/>
    <property type="match status" value="1"/>
</dbReference>
<dbReference type="AlphaFoldDB" id="A0A5C5UMU4"/>
<evidence type="ECO:0000259" key="1">
    <source>
        <dbReference type="Pfam" id="PF13460"/>
    </source>
</evidence>
<dbReference type="PANTHER" id="PTHR43355:SF2">
    <property type="entry name" value="FLAVIN REDUCTASE (NADPH)"/>
    <property type="match status" value="1"/>
</dbReference>
<dbReference type="Proteomes" id="UP000320791">
    <property type="component" value="Unassembled WGS sequence"/>
</dbReference>
<dbReference type="OrthoDB" id="3191258at2"/>
<evidence type="ECO:0000313" key="3">
    <source>
        <dbReference type="Proteomes" id="UP000320791"/>
    </source>
</evidence>
<accession>A0A5C5UMU4</accession>
<comment type="caution">
    <text evidence="2">The sequence shown here is derived from an EMBL/GenBank/DDBJ whole genome shotgun (WGS) entry which is preliminary data.</text>
</comment>
<dbReference type="InterPro" id="IPR016040">
    <property type="entry name" value="NAD(P)-bd_dom"/>
</dbReference>
<keyword evidence="3" id="KW-1185">Reference proteome</keyword>
<dbReference type="GO" id="GO:0016646">
    <property type="term" value="F:oxidoreductase activity, acting on the CH-NH group of donors, NAD or NADP as acceptor"/>
    <property type="evidence" value="ECO:0007669"/>
    <property type="project" value="TreeGrafter"/>
</dbReference>